<dbReference type="AlphaFoldDB" id="A0A0E9UGG3"/>
<reference evidence="1" key="2">
    <citation type="journal article" date="2015" name="Fish Shellfish Immunol.">
        <title>Early steps in the European eel (Anguilla anguilla)-Vibrio vulnificus interaction in the gills: Role of the RtxA13 toxin.</title>
        <authorList>
            <person name="Callol A."/>
            <person name="Pajuelo D."/>
            <person name="Ebbesson L."/>
            <person name="Teles M."/>
            <person name="MacKenzie S."/>
            <person name="Amaro C."/>
        </authorList>
    </citation>
    <scope>NUCLEOTIDE SEQUENCE</scope>
</reference>
<evidence type="ECO:0000313" key="1">
    <source>
        <dbReference type="EMBL" id="JAH64969.1"/>
    </source>
</evidence>
<dbReference type="EMBL" id="GBXM01043608">
    <property type="protein sequence ID" value="JAH64969.1"/>
    <property type="molecule type" value="Transcribed_RNA"/>
</dbReference>
<sequence>MLKPCLRIFPCGAGAFSGS</sequence>
<protein>
    <submittedName>
        <fullName evidence="1">Uncharacterized protein</fullName>
    </submittedName>
</protein>
<reference evidence="1" key="1">
    <citation type="submission" date="2014-11" db="EMBL/GenBank/DDBJ databases">
        <authorList>
            <person name="Amaro Gonzalez C."/>
        </authorList>
    </citation>
    <scope>NUCLEOTIDE SEQUENCE</scope>
</reference>
<proteinExistence type="predicted"/>
<organism evidence="1">
    <name type="scientific">Anguilla anguilla</name>
    <name type="common">European freshwater eel</name>
    <name type="synonym">Muraena anguilla</name>
    <dbReference type="NCBI Taxonomy" id="7936"/>
    <lineage>
        <taxon>Eukaryota</taxon>
        <taxon>Metazoa</taxon>
        <taxon>Chordata</taxon>
        <taxon>Craniata</taxon>
        <taxon>Vertebrata</taxon>
        <taxon>Euteleostomi</taxon>
        <taxon>Actinopterygii</taxon>
        <taxon>Neopterygii</taxon>
        <taxon>Teleostei</taxon>
        <taxon>Anguilliformes</taxon>
        <taxon>Anguillidae</taxon>
        <taxon>Anguilla</taxon>
    </lineage>
</organism>
<name>A0A0E9UGG3_ANGAN</name>
<accession>A0A0E9UGG3</accession>